<keyword evidence="2" id="KW-1185">Reference proteome</keyword>
<dbReference type="Gene3D" id="1.20.1600.10">
    <property type="entry name" value="Outer membrane efflux proteins (OEP)"/>
    <property type="match status" value="1"/>
</dbReference>
<reference evidence="1 2" key="1">
    <citation type="submission" date="2020-09" db="EMBL/GenBank/DDBJ databases">
        <title>Genome seq and assembly of Limnohabitants sp.</title>
        <authorList>
            <person name="Chhetri G."/>
        </authorList>
    </citation>
    <scope>NUCLEOTIDE SEQUENCE [LARGE SCALE GENOMIC DNA]</scope>
    <source>
        <strain evidence="1 2">JUR4</strain>
    </source>
</reference>
<organism evidence="1 2">
    <name type="scientific">Limnohabitans radicicola</name>
    <dbReference type="NCBI Taxonomy" id="2771427"/>
    <lineage>
        <taxon>Bacteria</taxon>
        <taxon>Pseudomonadati</taxon>
        <taxon>Pseudomonadota</taxon>
        <taxon>Betaproteobacteria</taxon>
        <taxon>Burkholderiales</taxon>
        <taxon>Comamonadaceae</taxon>
        <taxon>Limnohabitans</taxon>
    </lineage>
</organism>
<dbReference type="EMBL" id="JACYFT010000002">
    <property type="protein sequence ID" value="MBD8051288.1"/>
    <property type="molecule type" value="Genomic_DNA"/>
</dbReference>
<name>A0A927FIM1_9BURK</name>
<dbReference type="RefSeq" id="WP_191819731.1">
    <property type="nucleotide sequence ID" value="NZ_JACYFT010000002.1"/>
</dbReference>
<dbReference type="Proteomes" id="UP000647424">
    <property type="component" value="Unassembled WGS sequence"/>
</dbReference>
<dbReference type="SUPFAM" id="SSF56954">
    <property type="entry name" value="Outer membrane efflux proteins (OEP)"/>
    <property type="match status" value="1"/>
</dbReference>
<sequence>MKRLLSSHRAKLAVSVVAIGVLSGCASVSLEQNVNRVNTETTGFTDGQLSLAQSNQEREQRAQLAAQLLAKPLGQKEAVQLALTNSHALQALLAQGWAESADAAQVGRIANPIFSFERMVVGDELELARSLSFGLLDLLTLPARTGIAERRIEQAQLRLSAEVVDRVTQVRQAWVRAVAAQQALSYARQVFESAEAGAELARRMQSVGNFNRISRAREQSFYADAATRLATAQHQATASREELIRLLGLDEAQGQQLQLPERLPDLPKALLEPNTVGALATNGRLDIRLAQSALAGAGKAQGLNIITSFTDIELTARRNTVFDNAAGTRTEPRGFEVAVRLPIFDWGGMQRDAWNARTLAAANQLEATVRAAGSHLRESYSAYRTSFDVAKHYRDEVLPVRRVISEENQLRYNGMLIGVFELMADARDQVGTVTAAIAAQQQYWLADAALQASLIGRPTMTSLSVMTSAPSAGAAGH</sequence>
<dbReference type="InterPro" id="IPR010131">
    <property type="entry name" value="MdtP/NodT-like"/>
</dbReference>
<dbReference type="GO" id="GO:0015562">
    <property type="term" value="F:efflux transmembrane transporter activity"/>
    <property type="evidence" value="ECO:0007669"/>
    <property type="project" value="InterPro"/>
</dbReference>
<comment type="caution">
    <text evidence="1">The sequence shown here is derived from an EMBL/GenBank/DDBJ whole genome shotgun (WGS) entry which is preliminary data.</text>
</comment>
<protein>
    <submittedName>
        <fullName evidence="1">TolC family protein</fullName>
    </submittedName>
</protein>
<dbReference type="PROSITE" id="PS51257">
    <property type="entry name" value="PROKAR_LIPOPROTEIN"/>
    <property type="match status" value="1"/>
</dbReference>
<evidence type="ECO:0000313" key="1">
    <source>
        <dbReference type="EMBL" id="MBD8051288.1"/>
    </source>
</evidence>
<dbReference type="PANTHER" id="PTHR30203">
    <property type="entry name" value="OUTER MEMBRANE CATION EFFLUX PROTEIN"/>
    <property type="match status" value="1"/>
</dbReference>
<proteinExistence type="predicted"/>
<dbReference type="PANTHER" id="PTHR30203:SF24">
    <property type="entry name" value="BLR4935 PROTEIN"/>
    <property type="match status" value="1"/>
</dbReference>
<evidence type="ECO:0000313" key="2">
    <source>
        <dbReference type="Proteomes" id="UP000647424"/>
    </source>
</evidence>
<dbReference type="AlphaFoldDB" id="A0A927FIM1"/>
<accession>A0A927FIM1</accession>
<gene>
    <name evidence="1" type="ORF">IC609_12095</name>
</gene>